<keyword evidence="9" id="KW-1185">Reference proteome</keyword>
<evidence type="ECO:0000256" key="1">
    <source>
        <dbReference type="ARBA" id="ARBA00008725"/>
    </source>
</evidence>
<organism evidence="8 9">
    <name type="scientific">Gordonia desulfuricans</name>
    <dbReference type="NCBI Taxonomy" id="89051"/>
    <lineage>
        <taxon>Bacteria</taxon>
        <taxon>Bacillati</taxon>
        <taxon>Actinomycetota</taxon>
        <taxon>Actinomycetes</taxon>
        <taxon>Mycobacteriales</taxon>
        <taxon>Gordoniaceae</taxon>
        <taxon>Gordonia</taxon>
    </lineage>
</organism>
<dbReference type="Gene3D" id="3.40.190.10">
    <property type="entry name" value="Periplasmic binding protein-like II"/>
    <property type="match status" value="2"/>
</dbReference>
<comment type="similarity">
    <text evidence="1 4">Belongs to the PstS family.</text>
</comment>
<feature type="binding site" evidence="5">
    <location>
        <begin position="175"/>
        <end position="177"/>
    </location>
    <ligand>
        <name>phosphate</name>
        <dbReference type="ChEBI" id="CHEBI:43474"/>
    </ligand>
</feature>
<dbReference type="NCBIfam" id="TIGR00975">
    <property type="entry name" value="3a0107s03"/>
    <property type="match status" value="1"/>
</dbReference>
<evidence type="ECO:0000256" key="4">
    <source>
        <dbReference type="PIRNR" id="PIRNR002756"/>
    </source>
</evidence>
<gene>
    <name evidence="8" type="primary">pstS</name>
    <name evidence="8" type="ORF">GYA93_03905</name>
</gene>
<evidence type="ECO:0000313" key="9">
    <source>
        <dbReference type="Proteomes" id="UP000466307"/>
    </source>
</evidence>
<feature type="chain" id="PRO_5038722330" description="Phosphate-binding protein" evidence="6">
    <location>
        <begin position="23"/>
        <end position="356"/>
    </location>
</feature>
<feature type="signal peptide" evidence="6">
    <location>
        <begin position="1"/>
        <end position="22"/>
    </location>
</feature>
<evidence type="ECO:0000256" key="3">
    <source>
        <dbReference type="ARBA" id="ARBA00022592"/>
    </source>
</evidence>
<evidence type="ECO:0000256" key="2">
    <source>
        <dbReference type="ARBA" id="ARBA00022448"/>
    </source>
</evidence>
<reference evidence="8 9" key="1">
    <citation type="submission" date="2020-01" db="EMBL/GenBank/DDBJ databases">
        <title>Investigation of new actinobacteria for the biodesulphurisation of diesel fuel.</title>
        <authorList>
            <person name="Athi Narayanan S.M."/>
        </authorList>
    </citation>
    <scope>NUCLEOTIDE SEQUENCE [LARGE SCALE GENOMIC DNA]</scope>
    <source>
        <strain evidence="8 9">213E</strain>
    </source>
</reference>
<protein>
    <recommendedName>
        <fullName evidence="4">Phosphate-binding protein</fullName>
    </recommendedName>
</protein>
<feature type="binding site" evidence="5">
    <location>
        <position position="87"/>
    </location>
    <ligand>
        <name>phosphate</name>
        <dbReference type="ChEBI" id="CHEBI:43474"/>
    </ligand>
</feature>
<keyword evidence="3 4" id="KW-0592">Phosphate transport</keyword>
<evidence type="ECO:0000259" key="7">
    <source>
        <dbReference type="Pfam" id="PF12849"/>
    </source>
</evidence>
<proteinExistence type="inferred from homology"/>
<dbReference type="EMBL" id="JAADZU010000008">
    <property type="protein sequence ID" value="NDK88731.1"/>
    <property type="molecule type" value="Genomic_DNA"/>
</dbReference>
<feature type="binding site" evidence="5">
    <location>
        <position position="69"/>
    </location>
    <ligand>
        <name>phosphate</name>
        <dbReference type="ChEBI" id="CHEBI:43474"/>
    </ligand>
</feature>
<dbReference type="Proteomes" id="UP000466307">
    <property type="component" value="Unassembled WGS sequence"/>
</dbReference>
<dbReference type="PIRSF" id="PIRSF002756">
    <property type="entry name" value="PstS"/>
    <property type="match status" value="1"/>
</dbReference>
<dbReference type="GO" id="GO:0035435">
    <property type="term" value="P:phosphate ion transmembrane transport"/>
    <property type="evidence" value="ECO:0007669"/>
    <property type="project" value="InterPro"/>
</dbReference>
<dbReference type="CDD" id="cd13565">
    <property type="entry name" value="PBP2_PstS"/>
    <property type="match status" value="1"/>
</dbReference>
<dbReference type="RefSeq" id="WP_059035918.1">
    <property type="nucleotide sequence ID" value="NZ_JAADZU010000008.1"/>
</dbReference>
<dbReference type="PROSITE" id="PS51257">
    <property type="entry name" value="PROKAR_LIPOPROTEIN"/>
    <property type="match status" value="1"/>
</dbReference>
<dbReference type="AlphaFoldDB" id="A0A7K3LL12"/>
<evidence type="ECO:0000256" key="5">
    <source>
        <dbReference type="PIRSR" id="PIRSR002756-1"/>
    </source>
</evidence>
<accession>A0A7K3LL12</accession>
<dbReference type="PANTHER" id="PTHR42996:SF1">
    <property type="entry name" value="PHOSPHATE-BINDING PROTEIN PSTS"/>
    <property type="match status" value="1"/>
</dbReference>
<name>A0A7K3LL12_9ACTN</name>
<dbReference type="SUPFAM" id="SSF53850">
    <property type="entry name" value="Periplasmic binding protein-like II"/>
    <property type="match status" value="1"/>
</dbReference>
<dbReference type="GO" id="GO:0042301">
    <property type="term" value="F:phosphate ion binding"/>
    <property type="evidence" value="ECO:0007669"/>
    <property type="project" value="InterPro"/>
</dbReference>
<feature type="binding site" evidence="5">
    <location>
        <begin position="40"/>
        <end position="42"/>
    </location>
    <ligand>
        <name>phosphate</name>
        <dbReference type="ChEBI" id="CHEBI:43474"/>
    </ligand>
</feature>
<feature type="domain" description="PBP" evidence="7">
    <location>
        <begin position="29"/>
        <end position="306"/>
    </location>
</feature>
<dbReference type="InterPro" id="IPR050962">
    <property type="entry name" value="Phosphate-bind_PstS"/>
</dbReference>
<sequence>MNINRKGALSAAAAVAAVSLIAACGDSGGDSGGTISGEGSTAQQKAMQHFADVLTNNGNIVLDYTGSGSGDGVKKFIAGDVDFAGSDSPLSDEEAVKAKERCSGNDAWHIPLVAGPVAIAYNVPGVSDLNLNPTVLAGIFDSKITKWNAPEIAALNPGKTLPDLAIVPVHRSDSSGTTDNFQKFLTASAPQAWTKGAGKEFKGTGGSAASKSTGVGDTVKKTSGAVTYVEWGFATENDLGVAAIDFGAGPVKLTSESAGAALDAVKFTNPGSKNLVVDTPALFASKTPGAYPLLLTTYEIVCSTGYSDSAISTTLKDAFTTILNQGQDGLADLGYVPLPTAYKNTLQGTVDALTGS</sequence>
<keyword evidence="6" id="KW-0732">Signal</keyword>
<dbReference type="InterPro" id="IPR024370">
    <property type="entry name" value="PBP_domain"/>
</dbReference>
<dbReference type="PANTHER" id="PTHR42996">
    <property type="entry name" value="PHOSPHATE-BINDING PROTEIN PSTS"/>
    <property type="match status" value="1"/>
</dbReference>
<evidence type="ECO:0000313" key="8">
    <source>
        <dbReference type="EMBL" id="NDK88731.1"/>
    </source>
</evidence>
<comment type="caution">
    <text evidence="8">The sequence shown here is derived from an EMBL/GenBank/DDBJ whole genome shotgun (WGS) entry which is preliminary data.</text>
</comment>
<dbReference type="Pfam" id="PF12849">
    <property type="entry name" value="PBP_like_2"/>
    <property type="match status" value="1"/>
</dbReference>
<dbReference type="GO" id="GO:0043190">
    <property type="term" value="C:ATP-binding cassette (ABC) transporter complex"/>
    <property type="evidence" value="ECO:0007669"/>
    <property type="project" value="InterPro"/>
</dbReference>
<dbReference type="InterPro" id="IPR005673">
    <property type="entry name" value="ABC_phos-bd_PstS"/>
</dbReference>
<keyword evidence="2 4" id="KW-0813">Transport</keyword>
<evidence type="ECO:0000256" key="6">
    <source>
        <dbReference type="SAM" id="SignalP"/>
    </source>
</evidence>